<dbReference type="Gene3D" id="1.20.1250.20">
    <property type="entry name" value="MFS general substrate transporter like domains"/>
    <property type="match status" value="1"/>
</dbReference>
<dbReference type="KEGG" id="fcy:FRACYDRAFT_271380"/>
<protein>
    <recommendedName>
        <fullName evidence="4">Major facilitator superfamily (MFS) profile domain-containing protein</fullName>
    </recommendedName>
</protein>
<feature type="transmembrane region" description="Helical" evidence="1">
    <location>
        <begin position="91"/>
        <end position="117"/>
    </location>
</feature>
<feature type="transmembrane region" description="Helical" evidence="1">
    <location>
        <begin position="61"/>
        <end position="79"/>
    </location>
</feature>
<dbReference type="InterPro" id="IPR036259">
    <property type="entry name" value="MFS_trans_sf"/>
</dbReference>
<name>A0A1E7EUS9_9STRA</name>
<keyword evidence="3" id="KW-1185">Reference proteome</keyword>
<gene>
    <name evidence="2" type="ORF">FRACYDRAFT_271380</name>
</gene>
<feature type="transmembrane region" description="Helical" evidence="1">
    <location>
        <begin position="161"/>
        <end position="181"/>
    </location>
</feature>
<evidence type="ECO:0000313" key="3">
    <source>
        <dbReference type="Proteomes" id="UP000095751"/>
    </source>
</evidence>
<keyword evidence="1" id="KW-0472">Membrane</keyword>
<feature type="transmembrane region" description="Helical" evidence="1">
    <location>
        <begin position="129"/>
        <end position="149"/>
    </location>
</feature>
<accession>A0A1E7EUS9</accession>
<reference evidence="2 3" key="1">
    <citation type="submission" date="2016-09" db="EMBL/GenBank/DDBJ databases">
        <title>Extensive genetic diversity and differential bi-allelic expression allows diatom success in the polar Southern Ocean.</title>
        <authorList>
            <consortium name="DOE Joint Genome Institute"/>
            <person name="Mock T."/>
            <person name="Otillar R.P."/>
            <person name="Strauss J."/>
            <person name="Dupont C."/>
            <person name="Frickenhaus S."/>
            <person name="Maumus F."/>
            <person name="Mcmullan M."/>
            <person name="Sanges R."/>
            <person name="Schmutz J."/>
            <person name="Toseland A."/>
            <person name="Valas R."/>
            <person name="Veluchamy A."/>
            <person name="Ward B.J."/>
            <person name="Allen A."/>
            <person name="Barry K."/>
            <person name="Falciatore A."/>
            <person name="Ferrante M."/>
            <person name="Fortunato A.E."/>
            <person name="Gloeckner G."/>
            <person name="Gruber A."/>
            <person name="Hipkin R."/>
            <person name="Janech M."/>
            <person name="Kroth P."/>
            <person name="Leese F."/>
            <person name="Lindquist E."/>
            <person name="Lyon B.R."/>
            <person name="Martin J."/>
            <person name="Mayer C."/>
            <person name="Parker M."/>
            <person name="Quesneville H."/>
            <person name="Raymond J."/>
            <person name="Uhlig C."/>
            <person name="Valentin K.U."/>
            <person name="Worden A.Z."/>
            <person name="Armbrust E.V."/>
            <person name="Bowler C."/>
            <person name="Green B."/>
            <person name="Moulton V."/>
            <person name="Van Oosterhout C."/>
            <person name="Grigoriev I."/>
        </authorList>
    </citation>
    <scope>NUCLEOTIDE SEQUENCE [LARGE SCALE GENOMIC DNA]</scope>
    <source>
        <strain evidence="2 3">CCMP1102</strain>
    </source>
</reference>
<organism evidence="2 3">
    <name type="scientific">Fragilariopsis cylindrus CCMP1102</name>
    <dbReference type="NCBI Taxonomy" id="635003"/>
    <lineage>
        <taxon>Eukaryota</taxon>
        <taxon>Sar</taxon>
        <taxon>Stramenopiles</taxon>
        <taxon>Ochrophyta</taxon>
        <taxon>Bacillariophyta</taxon>
        <taxon>Bacillariophyceae</taxon>
        <taxon>Bacillariophycidae</taxon>
        <taxon>Bacillariales</taxon>
        <taxon>Bacillariaceae</taxon>
        <taxon>Fragilariopsis</taxon>
    </lineage>
</organism>
<evidence type="ECO:0008006" key="4">
    <source>
        <dbReference type="Google" id="ProtNLM"/>
    </source>
</evidence>
<dbReference type="SUPFAM" id="SSF103473">
    <property type="entry name" value="MFS general substrate transporter"/>
    <property type="match status" value="1"/>
</dbReference>
<dbReference type="AlphaFoldDB" id="A0A1E7EUS9"/>
<keyword evidence="1" id="KW-1133">Transmembrane helix</keyword>
<dbReference type="InParanoid" id="A0A1E7EUS9"/>
<evidence type="ECO:0000313" key="2">
    <source>
        <dbReference type="EMBL" id="OEU09554.1"/>
    </source>
</evidence>
<sequence length="205" mass="22351">MVRTAERILGTYFYDTSFGYLSESKAAGLAIFLSLGTVLGLAIAGNLFAQRKGRQRKWLVTRLYIITIIACYSLAILAIPRLRYFVDSPELIIFFQVVSSLCMGFGIAVMYSLIPGLVGSAFGRHRGSYIAYTDGVAFGISSIVWKVVANAVGNGNPDGGGWAYGWAAVALLIVLCAILMVEFMEHYFVRGHGKHNGTYETIILA</sequence>
<proteinExistence type="predicted"/>
<dbReference type="EMBL" id="KV784375">
    <property type="protein sequence ID" value="OEU09554.1"/>
    <property type="molecule type" value="Genomic_DNA"/>
</dbReference>
<evidence type="ECO:0000256" key="1">
    <source>
        <dbReference type="SAM" id="Phobius"/>
    </source>
</evidence>
<feature type="transmembrane region" description="Helical" evidence="1">
    <location>
        <begin position="26"/>
        <end position="49"/>
    </location>
</feature>
<dbReference type="Proteomes" id="UP000095751">
    <property type="component" value="Unassembled WGS sequence"/>
</dbReference>
<keyword evidence="1" id="KW-0812">Transmembrane</keyword>
<dbReference type="OrthoDB" id="194491at2759"/>